<reference evidence="1 2" key="1">
    <citation type="submission" date="2020-01" db="EMBL/GenBank/DDBJ databases">
        <title>Insect and environment-associated Actinomycetes.</title>
        <authorList>
            <person name="Currrie C."/>
            <person name="Chevrette M."/>
            <person name="Carlson C."/>
            <person name="Stubbendieck R."/>
            <person name="Wendt-Pienkowski E."/>
        </authorList>
    </citation>
    <scope>NUCLEOTIDE SEQUENCE [LARGE SCALE GENOMIC DNA]</scope>
    <source>
        <strain evidence="1 2">SID10258</strain>
    </source>
</reference>
<accession>A0A6L9QN59</accession>
<sequence length="152" mass="16980">MTDLALFDQVGEIIRGSAPPALGHPRVQVRHNGVKAWFGDPEPQREHYEAQIIPAELAPGAHAHAVEIGFHAEYRDEPANQAVLARLLTAEPRWRADLGDDPATGPFLGRTTWRRISETWPDLDLDAPDLPFEIGVRLVDYIRALEPLRRGV</sequence>
<dbReference type="EMBL" id="JAAGLI010000732">
    <property type="protein sequence ID" value="NEA26133.1"/>
    <property type="molecule type" value="Genomic_DNA"/>
</dbReference>
<proteinExistence type="predicted"/>
<evidence type="ECO:0000313" key="2">
    <source>
        <dbReference type="Proteomes" id="UP000475532"/>
    </source>
</evidence>
<dbReference type="AlphaFoldDB" id="A0A6L9QN59"/>
<evidence type="ECO:0000313" key="1">
    <source>
        <dbReference type="EMBL" id="NEA26133.1"/>
    </source>
</evidence>
<dbReference type="RefSeq" id="WP_163060258.1">
    <property type="nucleotide sequence ID" value="NZ_JAAGLI010000732.1"/>
</dbReference>
<comment type="caution">
    <text evidence="1">The sequence shown here is derived from an EMBL/GenBank/DDBJ whole genome shotgun (WGS) entry which is preliminary data.</text>
</comment>
<gene>
    <name evidence="1" type="ORF">G3I70_27090</name>
</gene>
<protein>
    <submittedName>
        <fullName evidence="1">Uncharacterized protein</fullName>
    </submittedName>
</protein>
<organism evidence="1 2">
    <name type="scientific">Actinomadura bangladeshensis</name>
    <dbReference type="NCBI Taxonomy" id="453573"/>
    <lineage>
        <taxon>Bacteria</taxon>
        <taxon>Bacillati</taxon>
        <taxon>Actinomycetota</taxon>
        <taxon>Actinomycetes</taxon>
        <taxon>Streptosporangiales</taxon>
        <taxon>Thermomonosporaceae</taxon>
        <taxon>Actinomadura</taxon>
    </lineage>
</organism>
<name>A0A6L9QN59_9ACTN</name>
<dbReference type="Proteomes" id="UP000475532">
    <property type="component" value="Unassembled WGS sequence"/>
</dbReference>